<protein>
    <submittedName>
        <fullName evidence="1">Uncharacterized protein</fullName>
    </submittedName>
</protein>
<organism evidence="1 2">
    <name type="scientific">Caulobacter phage Kronos</name>
    <dbReference type="NCBI Taxonomy" id="2340873"/>
    <lineage>
        <taxon>Viruses</taxon>
        <taxon>Duplodnaviria</taxon>
        <taxon>Heunggongvirae</taxon>
        <taxon>Uroviricota</taxon>
        <taxon>Caudoviricetes</taxon>
        <taxon>Caudoviricetes incertae sedis</taxon>
        <taxon>Kronosvirus</taxon>
        <taxon>Kronosvirus pelion</taxon>
    </lineage>
</organism>
<evidence type="ECO:0000313" key="2">
    <source>
        <dbReference type="Proteomes" id="UP000269323"/>
    </source>
</evidence>
<dbReference type="Proteomes" id="UP000269323">
    <property type="component" value="Segment"/>
</dbReference>
<name>A0A386KQG3_9CAUD</name>
<reference evidence="1 2" key="1">
    <citation type="submission" date="2018-08" db="EMBL/GenBank/DDBJ databases">
        <title>The isolation and characterization of a novel rhizosphere caulophage that is similar to lambdoid phages.</title>
        <authorList>
            <person name="Berrios L."/>
            <person name="Ely B."/>
        </authorList>
    </citation>
    <scope>NUCLEOTIDE SEQUENCE [LARGE SCALE GENOMIC DNA]</scope>
</reference>
<keyword evidence="2" id="KW-1185">Reference proteome</keyword>
<proteinExistence type="predicted"/>
<dbReference type="EMBL" id="MH884648">
    <property type="protein sequence ID" value="AYD87696.1"/>
    <property type="molecule type" value="Genomic_DNA"/>
</dbReference>
<sequence>MAKTYYLGTCKGGAIIARASTRTDYTHAATGLDDVHKAAGKVIDMSDASFSTSPHGAVKAATRWSAGTTEVVELRKVDAAEYRRVTGKR</sequence>
<accession>A0A386KQG3</accession>
<evidence type="ECO:0000313" key="1">
    <source>
        <dbReference type="EMBL" id="AYD87696.1"/>
    </source>
</evidence>